<evidence type="ECO:0000259" key="2">
    <source>
        <dbReference type="Pfam" id="PF01321"/>
    </source>
</evidence>
<dbReference type="InterPro" id="IPR050659">
    <property type="entry name" value="Peptidase_M24B"/>
</dbReference>
<evidence type="ECO:0000313" key="4">
    <source>
        <dbReference type="Proteomes" id="UP000251558"/>
    </source>
</evidence>
<feature type="domain" description="Creatinase N-terminal" evidence="2">
    <location>
        <begin position="18"/>
        <end position="158"/>
    </location>
</feature>
<reference evidence="4" key="1">
    <citation type="submission" date="2018-06" db="EMBL/GenBank/DDBJ databases">
        <authorList>
            <person name="Helene L.C."/>
            <person name="Dall'Agnol R."/>
            <person name="Delamuta J.R."/>
            <person name="Hungria M."/>
        </authorList>
    </citation>
    <scope>NUCLEOTIDE SEQUENCE [LARGE SCALE GENOMIC DNA]</scope>
    <source>
        <strain evidence="4">AC99b</strain>
    </source>
</reference>
<keyword evidence="3" id="KW-0645">Protease</keyword>
<dbReference type="InterPro" id="IPR036005">
    <property type="entry name" value="Creatinase/aminopeptidase-like"/>
</dbReference>
<dbReference type="Gene3D" id="3.40.350.10">
    <property type="entry name" value="Creatinase/prolidase N-terminal domain"/>
    <property type="match status" value="1"/>
</dbReference>
<dbReference type="GO" id="GO:0004177">
    <property type="term" value="F:aminopeptidase activity"/>
    <property type="evidence" value="ECO:0007669"/>
    <property type="project" value="UniProtKB-KW"/>
</dbReference>
<name>A0A330H7X7_9HYPH</name>
<keyword evidence="3" id="KW-0031">Aminopeptidase</keyword>
<protein>
    <submittedName>
        <fullName evidence="3">Aminopeptidase P family protein</fullName>
    </submittedName>
</protein>
<reference evidence="3 4" key="2">
    <citation type="submission" date="2018-07" db="EMBL/GenBank/DDBJ databases">
        <title>Diversity of Mesorhizobium strains in Brazil.</title>
        <authorList>
            <person name="Helene L.C.F."/>
            <person name="Dall'Agnol R."/>
            <person name="Delamuta J.R.M."/>
            <person name="Hungria M."/>
        </authorList>
    </citation>
    <scope>NUCLEOTIDE SEQUENCE [LARGE SCALE GENOMIC DNA]</scope>
    <source>
        <strain evidence="3 4">AC99b</strain>
    </source>
</reference>
<dbReference type="AlphaFoldDB" id="A0A330H7X7"/>
<dbReference type="Gene3D" id="3.90.230.10">
    <property type="entry name" value="Creatinase/methionine aminopeptidase superfamily"/>
    <property type="match status" value="1"/>
</dbReference>
<dbReference type="SUPFAM" id="SSF55920">
    <property type="entry name" value="Creatinase/aminopeptidase"/>
    <property type="match status" value="1"/>
</dbReference>
<keyword evidence="4" id="KW-1185">Reference proteome</keyword>
<dbReference type="PANTHER" id="PTHR46112:SF2">
    <property type="entry name" value="XAA-PRO AMINOPEPTIDASE P-RELATED"/>
    <property type="match status" value="1"/>
</dbReference>
<accession>A0A330H7X7</accession>
<evidence type="ECO:0000313" key="3">
    <source>
        <dbReference type="EMBL" id="RAZ84726.1"/>
    </source>
</evidence>
<dbReference type="Pfam" id="PF00557">
    <property type="entry name" value="Peptidase_M24"/>
    <property type="match status" value="1"/>
</dbReference>
<dbReference type="Pfam" id="PF01321">
    <property type="entry name" value="Creatinase_N"/>
    <property type="match status" value="1"/>
</dbReference>
<dbReference type="CDD" id="cd01066">
    <property type="entry name" value="APP_MetAP"/>
    <property type="match status" value="1"/>
</dbReference>
<gene>
    <name evidence="3" type="ORF">DPM33_30220</name>
</gene>
<organism evidence="3 4">
    <name type="scientific">Mesorhizobium hawassense</name>
    <dbReference type="NCBI Taxonomy" id="1209954"/>
    <lineage>
        <taxon>Bacteria</taxon>
        <taxon>Pseudomonadati</taxon>
        <taxon>Pseudomonadota</taxon>
        <taxon>Alphaproteobacteria</taxon>
        <taxon>Hyphomicrobiales</taxon>
        <taxon>Phyllobacteriaceae</taxon>
        <taxon>Mesorhizobium</taxon>
    </lineage>
</organism>
<keyword evidence="3" id="KW-0378">Hydrolase</keyword>
<sequence>MQVVKGPQVFPRSEYLRRLNAVKTRMAERDTAAVVITDNAHITYLTGSVARSYDTRGLVILSSREEPVFILRWMDVAAAVQETFMERGSIIGYTEDLVGDPDKDGHDAVIDFLLDQGLGQCSIGFELCNLTLYSGEKFKCRLPQARMDDFSTVVTRIRTLKSDLEISVMREAAAISDAGVLRAAEVMRPGIREADAIAEIVRTLARGANGKPGTWIATPYLCATSRIGNPHTTWSEDILREGSQVNLEIAGVRHDYHAPICRTYILDKPSDRLLRIHEAQLAGLEAGLNVIRSGAVSGEVAKVIHSTTEKHGFKKRSRAGYSIGINWMENTTSLKLGDTTVLEPNMTFHLHLGSWVEEDFGYVLSESIRVTESGVEVLTKAPRQLFILD</sequence>
<dbReference type="OrthoDB" id="9761809at2"/>
<dbReference type="Proteomes" id="UP000251558">
    <property type="component" value="Unassembled WGS sequence"/>
</dbReference>
<feature type="domain" description="Peptidase M24" evidence="1">
    <location>
        <begin position="169"/>
        <end position="372"/>
    </location>
</feature>
<dbReference type="SUPFAM" id="SSF53092">
    <property type="entry name" value="Creatinase/prolidase N-terminal domain"/>
    <property type="match status" value="1"/>
</dbReference>
<evidence type="ECO:0000259" key="1">
    <source>
        <dbReference type="Pfam" id="PF00557"/>
    </source>
</evidence>
<dbReference type="PANTHER" id="PTHR46112">
    <property type="entry name" value="AMINOPEPTIDASE"/>
    <property type="match status" value="1"/>
</dbReference>
<dbReference type="RefSeq" id="WP_112101097.1">
    <property type="nucleotide sequence ID" value="NZ_QMBP01000021.1"/>
</dbReference>
<dbReference type="InterPro" id="IPR029149">
    <property type="entry name" value="Creatin/AminoP/Spt16_N"/>
</dbReference>
<dbReference type="EMBL" id="QMBP01000021">
    <property type="protein sequence ID" value="RAZ84726.1"/>
    <property type="molecule type" value="Genomic_DNA"/>
</dbReference>
<comment type="caution">
    <text evidence="3">The sequence shown here is derived from an EMBL/GenBank/DDBJ whole genome shotgun (WGS) entry which is preliminary data.</text>
</comment>
<dbReference type="InterPro" id="IPR000994">
    <property type="entry name" value="Pept_M24"/>
</dbReference>
<proteinExistence type="predicted"/>
<dbReference type="InterPro" id="IPR000587">
    <property type="entry name" value="Creatinase_N"/>
</dbReference>